<dbReference type="InterPro" id="IPR020845">
    <property type="entry name" value="AMP-binding_CS"/>
</dbReference>
<dbReference type="InterPro" id="IPR040097">
    <property type="entry name" value="FAAL/FAAC"/>
</dbReference>
<dbReference type="SUPFAM" id="SSF56801">
    <property type="entry name" value="Acetyl-CoA synthetase-like"/>
    <property type="match status" value="1"/>
</dbReference>
<accession>A0ABT0IEP2</accession>
<keyword evidence="2 4" id="KW-0436">Ligase</keyword>
<protein>
    <submittedName>
        <fullName evidence="4">Fatty acyl-AMP ligase</fullName>
    </submittedName>
</protein>
<dbReference type="PANTHER" id="PTHR22754">
    <property type="entry name" value="DISCO-INTERACTING PROTEIN 2 DIP2 -RELATED"/>
    <property type="match status" value="1"/>
</dbReference>
<feature type="domain" description="AMP-dependent synthetase/ligase" evidence="3">
    <location>
        <begin position="44"/>
        <end position="433"/>
    </location>
</feature>
<dbReference type="EMBL" id="JALPTH010000021">
    <property type="protein sequence ID" value="MCK8679789.1"/>
    <property type="molecule type" value="Genomic_DNA"/>
</dbReference>
<comment type="similarity">
    <text evidence="1">Belongs to the ATP-dependent AMP-binding enzyme family.</text>
</comment>
<dbReference type="GO" id="GO:0016874">
    <property type="term" value="F:ligase activity"/>
    <property type="evidence" value="ECO:0007669"/>
    <property type="project" value="UniProtKB-KW"/>
</dbReference>
<sequence length="603" mass="63603">MNTPTEATATRAPAEAHTGRDARTIVEALIARAQGPDADRALVTALDAAGEVIETLTPVELDRHARALAAALRRTGRPGDRVIVPALPGLDFHIGFLGCLYAGMIAVPVPAFRAAARTGTTSRAERLSAICGDCTPCAVLVSTQQDAEDAGGDLAPGVEWVAVRRPEGEPGDTAALPDPPALDPAATALLQYTSGSTGDPRGVVVGHGNLVANQAAMRDRCEVEPTTTIVSWLPFFHDMGLCTAVVLPLVSGAATVTMEPATFVRDPRVWLRAISAEDDVFTAAPDFAYDICVNRIPAEERAAIDLSTWRVAVNGSEPVRAATQRRFAEAFRPSFFREEVFSPGFGLAECTLAVSLTPSLVPTVVGLYDREALAEGKAVVTTVADEGIELVGCGTVVDDVRVAIADPETHRPLADRVVGEIWVDSPGNCGGYWRREEESAGIFAARLAGTDGEEPGRTYVRTGDLGFLDGGELFITGRIKDVLIIGGENYFPQDAEAVALDAHPAFAQQRAAAWPLSEDDKGVAVVVETVERDPEALAVAVRAAGIAVAKVLPTAVSVYAVPRNKVPRTTSGKIRRRACAEQVASGRLQPLAQWSSRRTGGAA</sequence>
<evidence type="ECO:0000259" key="3">
    <source>
        <dbReference type="Pfam" id="PF00501"/>
    </source>
</evidence>
<dbReference type="InterPro" id="IPR045851">
    <property type="entry name" value="AMP-bd_C_sf"/>
</dbReference>
<gene>
    <name evidence="4" type="ORF">M1O15_20820</name>
</gene>
<name>A0ABT0IEP2_9ACTN</name>
<evidence type="ECO:0000313" key="5">
    <source>
        <dbReference type="Proteomes" id="UP001522868"/>
    </source>
</evidence>
<evidence type="ECO:0000256" key="2">
    <source>
        <dbReference type="ARBA" id="ARBA00022598"/>
    </source>
</evidence>
<reference evidence="4 5" key="1">
    <citation type="submission" date="2022-04" db="EMBL/GenBank/DDBJ databases">
        <title>Streptomyces sp. nov. LCR6-01 isolated from Lichen of Dirinaria sp.</title>
        <authorList>
            <person name="Kanchanasin P."/>
            <person name="Tanasupawat S."/>
            <person name="Phongsopitanun W."/>
        </authorList>
    </citation>
    <scope>NUCLEOTIDE SEQUENCE [LARGE SCALE GENOMIC DNA]</scope>
    <source>
        <strain evidence="4 5">LCR6-01</strain>
    </source>
</reference>
<dbReference type="Gene3D" id="3.30.300.30">
    <property type="match status" value="1"/>
</dbReference>
<dbReference type="PANTHER" id="PTHR22754:SF32">
    <property type="entry name" value="DISCO-INTERACTING PROTEIN 2"/>
    <property type="match status" value="1"/>
</dbReference>
<dbReference type="PROSITE" id="PS00455">
    <property type="entry name" value="AMP_BINDING"/>
    <property type="match status" value="1"/>
</dbReference>
<keyword evidence="5" id="KW-1185">Reference proteome</keyword>
<dbReference type="RefSeq" id="WP_248635610.1">
    <property type="nucleotide sequence ID" value="NZ_JALPTH010000021.1"/>
</dbReference>
<dbReference type="Pfam" id="PF00501">
    <property type="entry name" value="AMP-binding"/>
    <property type="match status" value="1"/>
</dbReference>
<organism evidence="4 5">
    <name type="scientific">Streptomyces lichenis</name>
    <dbReference type="NCBI Taxonomy" id="2306967"/>
    <lineage>
        <taxon>Bacteria</taxon>
        <taxon>Bacillati</taxon>
        <taxon>Actinomycetota</taxon>
        <taxon>Actinomycetes</taxon>
        <taxon>Kitasatosporales</taxon>
        <taxon>Streptomycetaceae</taxon>
        <taxon>Streptomyces</taxon>
    </lineage>
</organism>
<evidence type="ECO:0000256" key="1">
    <source>
        <dbReference type="ARBA" id="ARBA00006432"/>
    </source>
</evidence>
<dbReference type="Gene3D" id="3.40.50.12780">
    <property type="entry name" value="N-terminal domain of ligase-like"/>
    <property type="match status" value="1"/>
</dbReference>
<evidence type="ECO:0000313" key="4">
    <source>
        <dbReference type="EMBL" id="MCK8679789.1"/>
    </source>
</evidence>
<comment type="caution">
    <text evidence="4">The sequence shown here is derived from an EMBL/GenBank/DDBJ whole genome shotgun (WGS) entry which is preliminary data.</text>
</comment>
<proteinExistence type="inferred from homology"/>
<dbReference type="CDD" id="cd05931">
    <property type="entry name" value="FAAL"/>
    <property type="match status" value="1"/>
</dbReference>
<dbReference type="InterPro" id="IPR000873">
    <property type="entry name" value="AMP-dep_synth/lig_dom"/>
</dbReference>
<dbReference type="Proteomes" id="UP001522868">
    <property type="component" value="Unassembled WGS sequence"/>
</dbReference>
<dbReference type="InterPro" id="IPR042099">
    <property type="entry name" value="ANL_N_sf"/>
</dbReference>